<dbReference type="PANTHER" id="PTHR44103">
    <property type="entry name" value="PROPROTEIN CONVERTASE P"/>
    <property type="match status" value="1"/>
</dbReference>
<dbReference type="InterPro" id="IPR019734">
    <property type="entry name" value="TPR_rpt"/>
</dbReference>
<dbReference type="SUPFAM" id="SSF48452">
    <property type="entry name" value="TPR-like"/>
    <property type="match status" value="1"/>
</dbReference>
<dbReference type="Pfam" id="PF13517">
    <property type="entry name" value="FG-GAP_3"/>
    <property type="match status" value="1"/>
</dbReference>
<keyword evidence="2" id="KW-1185">Reference proteome</keyword>
<evidence type="ECO:0000313" key="1">
    <source>
        <dbReference type="EMBL" id="BDI29336.1"/>
    </source>
</evidence>
<dbReference type="InterPro" id="IPR011990">
    <property type="entry name" value="TPR-like_helical_dom_sf"/>
</dbReference>
<dbReference type="SUPFAM" id="SSF69318">
    <property type="entry name" value="Integrin alpha N-terminal domain"/>
    <property type="match status" value="1"/>
</dbReference>
<dbReference type="Proteomes" id="UP000287394">
    <property type="component" value="Chromosome"/>
</dbReference>
<accession>A0A402D6S7</accession>
<dbReference type="Gene3D" id="1.25.40.10">
    <property type="entry name" value="Tetratricopeptide repeat domain"/>
    <property type="match status" value="1"/>
</dbReference>
<evidence type="ECO:0000313" key="2">
    <source>
        <dbReference type="Proteomes" id="UP000287394"/>
    </source>
</evidence>
<dbReference type="Gene3D" id="2.130.10.130">
    <property type="entry name" value="Integrin alpha, N-terminal"/>
    <property type="match status" value="1"/>
</dbReference>
<protein>
    <submittedName>
        <fullName evidence="1">Uncharacterized protein</fullName>
    </submittedName>
</protein>
<gene>
    <name evidence="1" type="ORF">CCAX7_13870</name>
</gene>
<dbReference type="Pfam" id="PF13414">
    <property type="entry name" value="TPR_11"/>
    <property type="match status" value="1"/>
</dbReference>
<dbReference type="InterPro" id="IPR013517">
    <property type="entry name" value="FG-GAP"/>
</dbReference>
<name>A0A402D6S7_9BACT</name>
<dbReference type="SMART" id="SM00028">
    <property type="entry name" value="TPR"/>
    <property type="match status" value="2"/>
</dbReference>
<reference evidence="1 2" key="1">
    <citation type="journal article" date="2019" name="Int. J. Syst. Evol. Microbiol.">
        <title>Capsulimonas corticalis gen. nov., sp. nov., an aerobic capsulated bacterium, of a novel bacterial order, Capsulimonadales ord. nov., of the class Armatimonadia of the phylum Armatimonadetes.</title>
        <authorList>
            <person name="Li J."/>
            <person name="Kudo C."/>
            <person name="Tonouchi A."/>
        </authorList>
    </citation>
    <scope>NUCLEOTIDE SEQUENCE [LARGE SCALE GENOMIC DNA]</scope>
    <source>
        <strain evidence="1 2">AX-7</strain>
    </source>
</reference>
<dbReference type="PANTHER" id="PTHR44103:SF1">
    <property type="entry name" value="PROPROTEIN CONVERTASE P"/>
    <property type="match status" value="1"/>
</dbReference>
<dbReference type="PROSITE" id="PS50005">
    <property type="entry name" value="TPR"/>
    <property type="match status" value="1"/>
</dbReference>
<dbReference type="KEGG" id="ccot:CCAX7_13870"/>
<dbReference type="EMBL" id="AP025739">
    <property type="protein sequence ID" value="BDI29336.1"/>
    <property type="molecule type" value="Genomic_DNA"/>
</dbReference>
<dbReference type="AlphaFoldDB" id="A0A402D6S7"/>
<organism evidence="1 2">
    <name type="scientific">Capsulimonas corticalis</name>
    <dbReference type="NCBI Taxonomy" id="2219043"/>
    <lineage>
        <taxon>Bacteria</taxon>
        <taxon>Bacillati</taxon>
        <taxon>Armatimonadota</taxon>
        <taxon>Armatimonadia</taxon>
        <taxon>Capsulimonadales</taxon>
        <taxon>Capsulimonadaceae</taxon>
        <taxon>Capsulimonas</taxon>
    </lineage>
</organism>
<sequence>MDTRGEQTLNLMPLKSVFMPVSTLVRRITVAVVIIAVFLIAISAYYQWRRRLPPSLSSAEYQSMVSAFYGGVVAMNVGDDEHAAASLLAATRIAPGEPAAWGNLGLFQLRKGSFGPARAALDKAHILAPDNSQIEDLLGLLAKQQGQTNESVADFRQAVKLDPTNVQARYELILALQQLGADDGGEAQQQLRQISLALPKNLFAALQMAALDAKAGDLPQVKTLIRQVATQSSGWPSDSKQQLASVQQTLAGGDSRAVVTQVTFLSNLLQTTPQYQADRDFVVGDQTVIGTPLENFLVLPRPSAAPAPSDMELTYAAEPLAPASGGGEWSMARTFWFSAQTPATLLASAAQVRIIDASGGANTFSFPGKGASPTPDEVLSVDWNNDFNTDIVLAGAGGLRFYQQGAEGKFIDAGARTKLPISILNGSYAGVWAADIDSDGDLDLILGGTSGPPIVLRNNGDGTFTPIQPLHGPTAGVRAFVMADFDDDGDPDAALIDGAGKLWLFENRRNGLFASWPVPAVLQNAIALSIADIDHSGVLNLVVLSGDGVLQCLTRRENDWAMREIGRWPSKFTTGGSAISQASLTWADLDNNGALDLIGSAQSTTVVWMNDGGGKLQPLPITLNSKVVSVDIADKTGGPDLIGVSPSGQPVRWGSHGVKKYAWQQVRLRSALAGDQRNNSFGIGGTVELRAGLLYEKQLVMQPVTQFGLGIYAKADYIHILWPNGSPQGEFALKPDQIAEAPERLKGSCPWLFADGGHGMTFVTDLIWRSPLGLRINAQNTAGVAMTRDRVKIAGDQLTPKDGFYDLAITAELWETHFFDYMRLMTVDHPLGTEVFIDERFAIPPPPLAIHVVTPPIPVLHATDDLGQDVTNTVAVRDGRYLDTFGRGGYQGVTRDHYVELDLGAAPASPGRQWLVAQGWIHPTDSSINLALSQGRHAPPTSLSLEAPDGHGGWGAVRKNLGFPEGKKKTILLDLTGVFRPGAPRRVRLRTNLEIYWDFLGTAVDTPSPRMRIQNIASDKADLHYRGYSVMHQANASSPELPDYDNLMGKRQNWIDLIGFYTRYGDVRPLLAQVDDRYVIMNAGDEMRLRFPAVPAPPSGWKRDYVLEADGWVKDGDLNTAFSKTVLPLPSHANPDYSRPPGRLEDDPVYKAHQEDWRSYQTRYVTPRMWRNTAP</sequence>
<dbReference type="InterPro" id="IPR028994">
    <property type="entry name" value="Integrin_alpha_N"/>
</dbReference>
<proteinExistence type="predicted"/>